<sequence>MSEQNVIASLLDDLTQMQSLKTALCIGQDIAQYDLNKKIQWQYFNASDILNLPFTQRYDLGFVVFNDDLNRRSQLERGQIIVKLRDLWAKHVVVIAPQGDDAFMRSLGLTRIVDDALQDSQQTLWQFNILSYKNTPDWLNSKFWANPENWNKFRW</sequence>
<name>V2TQS5_9GAMM</name>
<dbReference type="PATRIC" id="fig|1392540.3.peg.825"/>
<evidence type="ECO:0000313" key="2">
    <source>
        <dbReference type="Proteomes" id="UP000023785"/>
    </source>
</evidence>
<dbReference type="STRING" id="1392540.P256_00853"/>
<dbReference type="AlphaFoldDB" id="V2TQS5"/>
<accession>V2TQS5</accession>
<dbReference type="EMBL" id="AYER01000003">
    <property type="protein sequence ID" value="ESK40401.1"/>
    <property type="molecule type" value="Genomic_DNA"/>
</dbReference>
<protein>
    <submittedName>
        <fullName evidence="1">Uncharacterized protein</fullName>
    </submittedName>
</protein>
<comment type="caution">
    <text evidence="1">The sequence shown here is derived from an EMBL/GenBank/DDBJ whole genome shotgun (WGS) entry which is preliminary data.</text>
</comment>
<gene>
    <name evidence="1" type="ORF">P256_00853</name>
</gene>
<dbReference type="OrthoDB" id="5609094at2"/>
<dbReference type="Pfam" id="PF19742">
    <property type="entry name" value="DUF6231"/>
    <property type="match status" value="1"/>
</dbReference>
<dbReference type="eggNOG" id="ENOG503316U">
    <property type="taxonomic scope" value="Bacteria"/>
</dbReference>
<dbReference type="InterPro" id="IPR046199">
    <property type="entry name" value="DUF6231"/>
</dbReference>
<proteinExistence type="predicted"/>
<keyword evidence="2" id="KW-1185">Reference proteome</keyword>
<organism evidence="1 2">
    <name type="scientific">Acinetobacter nectaris CIP 110549</name>
    <dbReference type="NCBI Taxonomy" id="1392540"/>
    <lineage>
        <taxon>Bacteria</taxon>
        <taxon>Pseudomonadati</taxon>
        <taxon>Pseudomonadota</taxon>
        <taxon>Gammaproteobacteria</taxon>
        <taxon>Moraxellales</taxon>
        <taxon>Moraxellaceae</taxon>
        <taxon>Acinetobacter</taxon>
    </lineage>
</organism>
<dbReference type="HOGENOM" id="CLU_1709317_0_0_6"/>
<dbReference type="RefSeq" id="WP_023272435.1">
    <property type="nucleotide sequence ID" value="NZ_KI530712.1"/>
</dbReference>
<evidence type="ECO:0000313" key="1">
    <source>
        <dbReference type="EMBL" id="ESK40401.1"/>
    </source>
</evidence>
<dbReference type="Proteomes" id="UP000023785">
    <property type="component" value="Unassembled WGS sequence"/>
</dbReference>
<reference evidence="1 2" key="1">
    <citation type="submission" date="2013-10" db="EMBL/GenBank/DDBJ databases">
        <title>The Genome Sequence of Acinetobacter nectaris CIP 110549.</title>
        <authorList>
            <consortium name="The Broad Institute Genomics Platform"/>
            <consortium name="The Broad Institute Genome Sequencing Center for Infectious Disease"/>
            <person name="Cerqueira G."/>
            <person name="Feldgarden M."/>
            <person name="Courvalin P."/>
            <person name="Grillot-Courvalin C."/>
            <person name="Clermont D."/>
            <person name="Rocha E."/>
            <person name="Yoon E.-J."/>
            <person name="Nemec A."/>
            <person name="Young S.K."/>
            <person name="Zeng Q."/>
            <person name="Gargeya S."/>
            <person name="Fitzgerald M."/>
            <person name="Abouelleil A."/>
            <person name="Alvarado L."/>
            <person name="Berlin A.M."/>
            <person name="Chapman S.B."/>
            <person name="Gainer-Dewar J."/>
            <person name="Goldberg J."/>
            <person name="Gnerre S."/>
            <person name="Griggs A."/>
            <person name="Gujja S."/>
            <person name="Hansen M."/>
            <person name="Howarth C."/>
            <person name="Imamovic A."/>
            <person name="Ireland A."/>
            <person name="Larimer J."/>
            <person name="McCowan C."/>
            <person name="Murphy C."/>
            <person name="Pearson M."/>
            <person name="Poon T.W."/>
            <person name="Priest M."/>
            <person name="Roberts A."/>
            <person name="Saif S."/>
            <person name="Shea T."/>
            <person name="Sykes S."/>
            <person name="Wortman J."/>
            <person name="Nusbaum C."/>
            <person name="Birren B."/>
        </authorList>
    </citation>
    <scope>NUCLEOTIDE SEQUENCE [LARGE SCALE GENOMIC DNA]</scope>
    <source>
        <strain evidence="1 2">CIP 110549</strain>
    </source>
</reference>